<evidence type="ECO:0000313" key="3">
    <source>
        <dbReference type="Proteomes" id="UP000838878"/>
    </source>
</evidence>
<name>A0A8J9UWE5_9NEOP</name>
<organism evidence="2 3">
    <name type="scientific">Brenthis ino</name>
    <name type="common">lesser marbled fritillary</name>
    <dbReference type="NCBI Taxonomy" id="405034"/>
    <lineage>
        <taxon>Eukaryota</taxon>
        <taxon>Metazoa</taxon>
        <taxon>Ecdysozoa</taxon>
        <taxon>Arthropoda</taxon>
        <taxon>Hexapoda</taxon>
        <taxon>Insecta</taxon>
        <taxon>Pterygota</taxon>
        <taxon>Neoptera</taxon>
        <taxon>Endopterygota</taxon>
        <taxon>Lepidoptera</taxon>
        <taxon>Glossata</taxon>
        <taxon>Ditrysia</taxon>
        <taxon>Papilionoidea</taxon>
        <taxon>Nymphalidae</taxon>
        <taxon>Heliconiinae</taxon>
        <taxon>Argynnini</taxon>
        <taxon>Brenthis</taxon>
    </lineage>
</organism>
<gene>
    <name evidence="2" type="ORF">BINO364_LOCUS7079</name>
</gene>
<feature type="non-terminal residue" evidence="2">
    <location>
        <position position="90"/>
    </location>
</feature>
<proteinExistence type="predicted"/>
<evidence type="ECO:0000313" key="2">
    <source>
        <dbReference type="EMBL" id="CAH0720917.1"/>
    </source>
</evidence>
<sequence length="90" mass="9921">MLVAGSNLLGNNLEENKLILRQRSPSTSSSSSSLFSRSSSRSFSCTKCNSDDSKNRELEDCNPELNNIISLNADIHDLSLENKTKENKVS</sequence>
<reference evidence="2" key="1">
    <citation type="submission" date="2021-12" db="EMBL/GenBank/DDBJ databases">
        <authorList>
            <person name="Martin H S."/>
        </authorList>
    </citation>
    <scope>NUCLEOTIDE SEQUENCE</scope>
</reference>
<dbReference type="AlphaFoldDB" id="A0A8J9UWE5"/>
<keyword evidence="3" id="KW-1185">Reference proteome</keyword>
<feature type="compositionally biased region" description="Low complexity" evidence="1">
    <location>
        <begin position="23"/>
        <end position="44"/>
    </location>
</feature>
<feature type="region of interest" description="Disordered" evidence="1">
    <location>
        <begin position="20"/>
        <end position="57"/>
    </location>
</feature>
<evidence type="ECO:0000256" key="1">
    <source>
        <dbReference type="SAM" id="MobiDB-lite"/>
    </source>
</evidence>
<dbReference type="EMBL" id="OV170222">
    <property type="protein sequence ID" value="CAH0720917.1"/>
    <property type="molecule type" value="Genomic_DNA"/>
</dbReference>
<dbReference type="Proteomes" id="UP000838878">
    <property type="component" value="Chromosome 2"/>
</dbReference>
<accession>A0A8J9UWE5</accession>
<protein>
    <submittedName>
        <fullName evidence="2">Uncharacterized protein</fullName>
    </submittedName>
</protein>